<dbReference type="EMBL" id="DS027048">
    <property type="protein sequence ID" value="EAW13527.1"/>
    <property type="molecule type" value="Genomic_DNA"/>
</dbReference>
<dbReference type="GeneID" id="4707163"/>
<proteinExistence type="predicted"/>
<dbReference type="KEGG" id="act:ACLA_055750"/>
<reference evidence="1 2" key="1">
    <citation type="journal article" date="2008" name="PLoS Genet.">
        <title>Genomic islands in the pathogenic filamentous fungus Aspergillus fumigatus.</title>
        <authorList>
            <person name="Fedorova N.D."/>
            <person name="Khaldi N."/>
            <person name="Joardar V.S."/>
            <person name="Maiti R."/>
            <person name="Amedeo P."/>
            <person name="Anderson M.J."/>
            <person name="Crabtree J."/>
            <person name="Silva J.C."/>
            <person name="Badger J.H."/>
            <person name="Albarraq A."/>
            <person name="Angiuoli S."/>
            <person name="Bussey H."/>
            <person name="Bowyer P."/>
            <person name="Cotty P.J."/>
            <person name="Dyer P.S."/>
            <person name="Egan A."/>
            <person name="Galens K."/>
            <person name="Fraser-Liggett C.M."/>
            <person name="Haas B.J."/>
            <person name="Inman J.M."/>
            <person name="Kent R."/>
            <person name="Lemieux S."/>
            <person name="Malavazi I."/>
            <person name="Orvis J."/>
            <person name="Roemer T."/>
            <person name="Ronning C.M."/>
            <person name="Sundaram J.P."/>
            <person name="Sutton G."/>
            <person name="Turner G."/>
            <person name="Venter J.C."/>
            <person name="White O.R."/>
            <person name="Whitty B.R."/>
            <person name="Youngman P."/>
            <person name="Wolfe K.H."/>
            <person name="Goldman G.H."/>
            <person name="Wortman J.R."/>
            <person name="Jiang B."/>
            <person name="Denning D.W."/>
            <person name="Nierman W.C."/>
        </authorList>
    </citation>
    <scope>NUCLEOTIDE SEQUENCE [LARGE SCALE GENOMIC DNA]</scope>
    <source>
        <strain evidence="2">ATCC 1007 / CBS 513.65 / DSM 816 / NCTC 3887 / NRRL 1</strain>
    </source>
</reference>
<name>A1C9K3_ASPCL</name>
<organism evidence="1 2">
    <name type="scientific">Aspergillus clavatus (strain ATCC 1007 / CBS 513.65 / DSM 816 / NCTC 3887 / NRRL 1 / QM 1276 / 107)</name>
    <dbReference type="NCBI Taxonomy" id="344612"/>
    <lineage>
        <taxon>Eukaryota</taxon>
        <taxon>Fungi</taxon>
        <taxon>Dikarya</taxon>
        <taxon>Ascomycota</taxon>
        <taxon>Pezizomycotina</taxon>
        <taxon>Eurotiomycetes</taxon>
        <taxon>Eurotiomycetidae</taxon>
        <taxon>Eurotiales</taxon>
        <taxon>Aspergillaceae</taxon>
        <taxon>Aspergillus</taxon>
        <taxon>Aspergillus subgen. Fumigati</taxon>
    </lineage>
</organism>
<sequence length="56" mass="6625">MTRILFGIACFQFQLDVVEKVSSCRQLLDLNIAEFRTYRIEVGWKNLKEWKVSGML</sequence>
<keyword evidence="2" id="KW-1185">Reference proteome</keyword>
<evidence type="ECO:0000313" key="1">
    <source>
        <dbReference type="EMBL" id="EAW13527.1"/>
    </source>
</evidence>
<evidence type="ECO:0000313" key="2">
    <source>
        <dbReference type="Proteomes" id="UP000006701"/>
    </source>
</evidence>
<dbReference type="AlphaFoldDB" id="A1C9K3"/>
<protein>
    <submittedName>
        <fullName evidence="1">Uncharacterized protein</fullName>
    </submittedName>
</protein>
<accession>A1C9K3</accession>
<gene>
    <name evidence="1" type="ORF">ACLA_055750</name>
</gene>
<dbReference type="Proteomes" id="UP000006701">
    <property type="component" value="Unassembled WGS sequence"/>
</dbReference>
<dbReference type="VEuPathDB" id="FungiDB:ACLA_055750"/>
<dbReference type="RefSeq" id="XP_001274953.1">
    <property type="nucleotide sequence ID" value="XM_001274952.1"/>
</dbReference>
<dbReference type="HOGENOM" id="CLU_3013777_0_0_1"/>